<dbReference type="STRING" id="52247.A0A4T0WVB5"/>
<dbReference type="OrthoDB" id="2420608at2759"/>
<evidence type="ECO:0000313" key="2">
    <source>
        <dbReference type="Proteomes" id="UP000307173"/>
    </source>
</evidence>
<dbReference type="Gene3D" id="1.10.20.10">
    <property type="entry name" value="Histone, subunit A"/>
    <property type="match status" value="1"/>
</dbReference>
<dbReference type="InterPro" id="IPR009072">
    <property type="entry name" value="Histone-fold"/>
</dbReference>
<dbReference type="Proteomes" id="UP000307173">
    <property type="component" value="Unassembled WGS sequence"/>
</dbReference>
<dbReference type="InterPro" id="IPR018465">
    <property type="entry name" value="Scm3/HJURP"/>
</dbReference>
<dbReference type="EMBL" id="SELW01000657">
    <property type="protein sequence ID" value="TID14783.1"/>
    <property type="molecule type" value="Genomic_DNA"/>
</dbReference>
<keyword evidence="2" id="KW-1185">Reference proteome</keyword>
<dbReference type="GO" id="GO:0046982">
    <property type="term" value="F:protein heterodimerization activity"/>
    <property type="evidence" value="ECO:0007669"/>
    <property type="project" value="InterPro"/>
</dbReference>
<gene>
    <name evidence="1" type="ORF">CANINC_004454</name>
</gene>
<name>A0A4T0WVB5_9ASCO</name>
<dbReference type="GO" id="GO:0042393">
    <property type="term" value="F:histone binding"/>
    <property type="evidence" value="ECO:0007669"/>
    <property type="project" value="InterPro"/>
</dbReference>
<reference evidence="1 2" key="1">
    <citation type="journal article" date="2019" name="Front. Genet.">
        <title>Whole-Genome Sequencing of the Opportunistic Yeast Pathogen Candida inconspicua Uncovers Its Hybrid Origin.</title>
        <authorList>
            <person name="Mixao V."/>
            <person name="Hansen A.P."/>
            <person name="Saus E."/>
            <person name="Boekhout T."/>
            <person name="Lass-Florl C."/>
            <person name="Gabaldon T."/>
        </authorList>
    </citation>
    <scope>NUCLEOTIDE SEQUENCE [LARGE SCALE GENOMIC DNA]</scope>
    <source>
        <strain evidence="1 2">CBS 180</strain>
    </source>
</reference>
<dbReference type="Pfam" id="PF10384">
    <property type="entry name" value="Scm3"/>
    <property type="match status" value="1"/>
</dbReference>
<comment type="caution">
    <text evidence="1">The sequence shown here is derived from an EMBL/GenBank/DDBJ whole genome shotgun (WGS) entry which is preliminary data.</text>
</comment>
<protein>
    <submittedName>
        <fullName evidence="1">Uncharacterized protein</fullName>
    </submittedName>
</protein>
<dbReference type="GO" id="GO:0005634">
    <property type="term" value="C:nucleus"/>
    <property type="evidence" value="ECO:0007669"/>
    <property type="project" value="InterPro"/>
</dbReference>
<accession>A0A4T0WVB5</accession>
<evidence type="ECO:0000313" key="1">
    <source>
        <dbReference type="EMBL" id="TID14783.1"/>
    </source>
</evidence>
<sequence>MDTLEILQRRDDALKRVRSAWQDIIKRYSSVKMQDEGDIVDLQTGEIVNDNGHLRSLTEKADSIWAHEKNQTKKNQTKTISSSKKLPNNINISKPIEIIELDKQPSITNSKHLTRSKVAGDDNLILQYRSKHNQTNNKTTFLPRSGILQNNNSNLSNDPMNLLKSLPSLDTPSKVRRLRKAMDKHVKYRPIHSLILRTSRNTASSILKSKSGSNKSKIK</sequence>
<proteinExistence type="predicted"/>
<organism evidence="1 2">
    <name type="scientific">Pichia inconspicua</name>
    <dbReference type="NCBI Taxonomy" id="52247"/>
    <lineage>
        <taxon>Eukaryota</taxon>
        <taxon>Fungi</taxon>
        <taxon>Dikarya</taxon>
        <taxon>Ascomycota</taxon>
        <taxon>Saccharomycotina</taxon>
        <taxon>Pichiomycetes</taxon>
        <taxon>Pichiales</taxon>
        <taxon>Pichiaceae</taxon>
        <taxon>Pichia</taxon>
    </lineage>
</organism>
<dbReference type="AlphaFoldDB" id="A0A4T0WVB5"/>